<accession>A0A6G0WRD3</accession>
<dbReference type="EMBL" id="VJMJ01000158">
    <property type="protein sequence ID" value="KAF0730010.1"/>
    <property type="molecule type" value="Genomic_DNA"/>
</dbReference>
<dbReference type="VEuPathDB" id="FungiDB:AeMF1_011313"/>
<comment type="caution">
    <text evidence="2">The sequence shown here is derived from an EMBL/GenBank/DDBJ whole genome shotgun (WGS) entry which is preliminary data.</text>
</comment>
<feature type="transmembrane region" description="Helical" evidence="1">
    <location>
        <begin position="240"/>
        <end position="258"/>
    </location>
</feature>
<evidence type="ECO:0000256" key="1">
    <source>
        <dbReference type="SAM" id="Phobius"/>
    </source>
</evidence>
<evidence type="ECO:0008006" key="4">
    <source>
        <dbReference type="Google" id="ProtNLM"/>
    </source>
</evidence>
<gene>
    <name evidence="2" type="ORF">Ae201684_012499</name>
</gene>
<keyword evidence="1" id="KW-1133">Transmembrane helix</keyword>
<dbReference type="AlphaFoldDB" id="A0A6G0WRD3"/>
<keyword evidence="1" id="KW-0812">Transmembrane</keyword>
<dbReference type="Proteomes" id="UP000481153">
    <property type="component" value="Unassembled WGS sequence"/>
</dbReference>
<sequence length="302" mass="32743">MPGASFVDMDSQQQAKQAVQPTRRYLPLLVVVALVLAMVVAFFVGHSVGTGPRLSGYKVLYKSPTADDSKTAVALTVVVSAVSLDTYDLTLTSHIDNLDAASTPLQVEIGRTLFNISNAVAAPLLVKSPFIKGSQTMYPFDRYLSSFQVVAKSIENTTQQQLPVALTVLSSDSFTWVTSVRPTVHSDFDEEPPSNSLTIRVHRAFNVYIVVLFVGIWAVIGGIAYVGSMTIIWKTRAPDNPALFFSGLIAVPIFRNTAPGNPPYGCLFDIFSTFISFIVILTFLVFGSLAYMRPKPAAPPAV</sequence>
<name>A0A6G0WRD3_9STRA</name>
<feature type="transmembrane region" description="Helical" evidence="1">
    <location>
        <begin position="25"/>
        <end position="45"/>
    </location>
</feature>
<proteinExistence type="predicted"/>
<evidence type="ECO:0000313" key="3">
    <source>
        <dbReference type="Proteomes" id="UP000481153"/>
    </source>
</evidence>
<keyword evidence="3" id="KW-1185">Reference proteome</keyword>
<dbReference type="Pfam" id="PF14494">
    <property type="entry name" value="DUF4436"/>
    <property type="match status" value="1"/>
</dbReference>
<dbReference type="InterPro" id="IPR027948">
    <property type="entry name" value="DUF4436"/>
</dbReference>
<protein>
    <recommendedName>
        <fullName evidence="4">DUF4436 domain-containing protein</fullName>
    </recommendedName>
</protein>
<keyword evidence="1" id="KW-0472">Membrane</keyword>
<feature type="transmembrane region" description="Helical" evidence="1">
    <location>
        <begin position="205"/>
        <end position="228"/>
    </location>
</feature>
<evidence type="ECO:0000313" key="2">
    <source>
        <dbReference type="EMBL" id="KAF0730010.1"/>
    </source>
</evidence>
<feature type="transmembrane region" description="Helical" evidence="1">
    <location>
        <begin position="270"/>
        <end position="292"/>
    </location>
</feature>
<organism evidence="2 3">
    <name type="scientific">Aphanomyces euteiches</name>
    <dbReference type="NCBI Taxonomy" id="100861"/>
    <lineage>
        <taxon>Eukaryota</taxon>
        <taxon>Sar</taxon>
        <taxon>Stramenopiles</taxon>
        <taxon>Oomycota</taxon>
        <taxon>Saprolegniomycetes</taxon>
        <taxon>Saprolegniales</taxon>
        <taxon>Verrucalvaceae</taxon>
        <taxon>Aphanomyces</taxon>
    </lineage>
</organism>
<reference evidence="2 3" key="1">
    <citation type="submission" date="2019-07" db="EMBL/GenBank/DDBJ databases">
        <title>Genomics analysis of Aphanomyces spp. identifies a new class of oomycete effector associated with host adaptation.</title>
        <authorList>
            <person name="Gaulin E."/>
        </authorList>
    </citation>
    <scope>NUCLEOTIDE SEQUENCE [LARGE SCALE GENOMIC DNA]</scope>
    <source>
        <strain evidence="2 3">ATCC 201684</strain>
    </source>
</reference>